<feature type="region of interest" description="Disordered" evidence="1">
    <location>
        <begin position="25"/>
        <end position="52"/>
    </location>
</feature>
<evidence type="ECO:0000313" key="2">
    <source>
        <dbReference type="EMBL" id="KAJ1200615.1"/>
    </source>
</evidence>
<accession>A0AAV7VGB5</accession>
<name>A0AAV7VGB5_PLEWA</name>
<gene>
    <name evidence="2" type="ORF">NDU88_004436</name>
</gene>
<comment type="caution">
    <text evidence="2">The sequence shown here is derived from an EMBL/GenBank/DDBJ whole genome shotgun (WGS) entry which is preliminary data.</text>
</comment>
<protein>
    <submittedName>
        <fullName evidence="2">Uncharacterized protein</fullName>
    </submittedName>
</protein>
<organism evidence="2 3">
    <name type="scientific">Pleurodeles waltl</name>
    <name type="common">Iberian ribbed newt</name>
    <dbReference type="NCBI Taxonomy" id="8319"/>
    <lineage>
        <taxon>Eukaryota</taxon>
        <taxon>Metazoa</taxon>
        <taxon>Chordata</taxon>
        <taxon>Craniata</taxon>
        <taxon>Vertebrata</taxon>
        <taxon>Euteleostomi</taxon>
        <taxon>Amphibia</taxon>
        <taxon>Batrachia</taxon>
        <taxon>Caudata</taxon>
        <taxon>Salamandroidea</taxon>
        <taxon>Salamandridae</taxon>
        <taxon>Pleurodelinae</taxon>
        <taxon>Pleurodeles</taxon>
    </lineage>
</organism>
<reference evidence="2" key="1">
    <citation type="journal article" date="2022" name="bioRxiv">
        <title>Sequencing and chromosome-scale assembly of the giantPleurodeles waltlgenome.</title>
        <authorList>
            <person name="Brown T."/>
            <person name="Elewa A."/>
            <person name="Iarovenko S."/>
            <person name="Subramanian E."/>
            <person name="Araus A.J."/>
            <person name="Petzold A."/>
            <person name="Susuki M."/>
            <person name="Suzuki K.-i.T."/>
            <person name="Hayashi T."/>
            <person name="Toyoda A."/>
            <person name="Oliveira C."/>
            <person name="Osipova E."/>
            <person name="Leigh N.D."/>
            <person name="Simon A."/>
            <person name="Yun M.H."/>
        </authorList>
    </citation>
    <scope>NUCLEOTIDE SEQUENCE</scope>
    <source>
        <strain evidence="2">20211129_DDA</strain>
        <tissue evidence="2">Liver</tissue>
    </source>
</reference>
<evidence type="ECO:0000313" key="3">
    <source>
        <dbReference type="Proteomes" id="UP001066276"/>
    </source>
</evidence>
<keyword evidence="3" id="KW-1185">Reference proteome</keyword>
<dbReference type="EMBL" id="JANPWB010000003">
    <property type="protein sequence ID" value="KAJ1200615.1"/>
    <property type="molecule type" value="Genomic_DNA"/>
</dbReference>
<sequence length="137" mass="14412">MLGHRGVAGCKNGAGPAVAEELGLLGSPVDGPQQRTGVVGGRSARRWMAPPGKESWSFTEGAHLDRVRDSGAVCLRGCFGGADRAASPAGSYTSLSINSQLSCHYGILQHRGHPGPQPERWALLPEVWGGTEYFSTK</sequence>
<proteinExistence type="predicted"/>
<dbReference type="Proteomes" id="UP001066276">
    <property type="component" value="Chromosome 2_1"/>
</dbReference>
<evidence type="ECO:0000256" key="1">
    <source>
        <dbReference type="SAM" id="MobiDB-lite"/>
    </source>
</evidence>
<dbReference type="AlphaFoldDB" id="A0AAV7VGB5"/>